<gene>
    <name evidence="11 13 15" type="primary">IL12A</name>
</gene>
<evidence type="ECO:0000256" key="5">
    <source>
        <dbReference type="ARBA" id="ARBA00022525"/>
    </source>
</evidence>
<evidence type="ECO:0000256" key="2">
    <source>
        <dbReference type="ARBA" id="ARBA00007432"/>
    </source>
</evidence>
<dbReference type="ExpressionAtlas" id="A0A5F5PGJ8">
    <property type="expression patterns" value="baseline"/>
</dbReference>
<keyword evidence="7 11" id="KW-0339">Growth factor</keyword>
<feature type="region of interest" description="Disordered" evidence="12">
    <location>
        <begin position="1"/>
        <end position="30"/>
    </location>
</feature>
<dbReference type="InterPro" id="IPR050676">
    <property type="entry name" value="IL-12"/>
</dbReference>
<accession>A0A5F5PGJ8</accession>
<evidence type="ECO:0000256" key="4">
    <source>
        <dbReference type="ARBA" id="ARBA00022514"/>
    </source>
</evidence>
<dbReference type="GeneTree" id="ENSGT00390000016906"/>
<dbReference type="InterPro" id="IPR009079">
    <property type="entry name" value="4_helix_cytokine-like_core"/>
</dbReference>
<reference evidence="13" key="2">
    <citation type="submission" date="2025-08" db="UniProtKB">
        <authorList>
            <consortium name="Ensembl"/>
        </authorList>
    </citation>
    <scope>IDENTIFICATION</scope>
    <source>
        <strain evidence="13">Thoroughbred</strain>
    </source>
</reference>
<name>A0A5F5PGJ8_HORSE</name>
<keyword evidence="14" id="KW-1185">Reference proteome</keyword>
<evidence type="ECO:0000256" key="10">
    <source>
        <dbReference type="ARBA" id="ARBA00047077"/>
    </source>
</evidence>
<evidence type="ECO:0000256" key="1">
    <source>
        <dbReference type="ARBA" id="ARBA00004613"/>
    </source>
</evidence>
<evidence type="ECO:0000313" key="14">
    <source>
        <dbReference type="Proteomes" id="UP000002281"/>
    </source>
</evidence>
<keyword evidence="6" id="KW-0732">Signal</keyword>
<dbReference type="PANTHER" id="PTHR48485:SF1">
    <property type="entry name" value="INTERLEUKIN-12 SUBUNIT ALPHA"/>
    <property type="match status" value="1"/>
</dbReference>
<keyword evidence="9" id="KW-0325">Glycoprotein</keyword>
<dbReference type="Ensembl" id="ENSECAT00000066431.2">
    <property type="protein sequence ID" value="ENSECAP00000046994.1"/>
    <property type="gene ID" value="ENSECAG00000024671.4"/>
</dbReference>
<comment type="subcellular location">
    <subcellularLocation>
        <location evidence="1 11">Secreted</location>
    </subcellularLocation>
</comment>
<keyword evidence="5 11" id="KW-0964">Secreted</keyword>
<dbReference type="GO" id="GO:0005143">
    <property type="term" value="F:interleukin-12 receptor binding"/>
    <property type="evidence" value="ECO:0007669"/>
    <property type="project" value="InterPro"/>
</dbReference>
<evidence type="ECO:0000256" key="8">
    <source>
        <dbReference type="ARBA" id="ARBA00023157"/>
    </source>
</evidence>
<evidence type="ECO:0000256" key="11">
    <source>
        <dbReference type="RuleBase" id="RU363133"/>
    </source>
</evidence>
<reference evidence="13" key="3">
    <citation type="submission" date="2025-09" db="UniProtKB">
        <authorList>
            <consortium name="Ensembl"/>
        </authorList>
    </citation>
    <scope>IDENTIFICATION</scope>
    <source>
        <strain evidence="13">Thoroughbred</strain>
    </source>
</reference>
<dbReference type="PANTHER" id="PTHR48485">
    <property type="entry name" value="INTERLEUKIN-12 SUBUNIT BETA-RELATED"/>
    <property type="match status" value="1"/>
</dbReference>
<organism evidence="13 14">
    <name type="scientific">Equus caballus</name>
    <name type="common">Horse</name>
    <dbReference type="NCBI Taxonomy" id="9796"/>
    <lineage>
        <taxon>Eukaryota</taxon>
        <taxon>Metazoa</taxon>
        <taxon>Chordata</taxon>
        <taxon>Craniata</taxon>
        <taxon>Vertebrata</taxon>
        <taxon>Euteleostomi</taxon>
        <taxon>Mammalia</taxon>
        <taxon>Eutheria</taxon>
        <taxon>Laurasiatheria</taxon>
        <taxon>Perissodactyla</taxon>
        <taxon>Equidae</taxon>
        <taxon>Equus</taxon>
    </lineage>
</organism>
<dbReference type="Pfam" id="PF03039">
    <property type="entry name" value="IL12"/>
    <property type="match status" value="1"/>
</dbReference>
<evidence type="ECO:0000256" key="7">
    <source>
        <dbReference type="ARBA" id="ARBA00023030"/>
    </source>
</evidence>
<dbReference type="GO" id="GO:0006955">
    <property type="term" value="P:immune response"/>
    <property type="evidence" value="ECO:0007669"/>
    <property type="project" value="InterPro"/>
</dbReference>
<dbReference type="GO" id="GO:0008083">
    <property type="term" value="F:growth factor activity"/>
    <property type="evidence" value="ECO:0007669"/>
    <property type="project" value="UniProtKB-KW"/>
</dbReference>
<keyword evidence="8 11" id="KW-1015">Disulfide bond</keyword>
<sequence length="218" mass="23954">MSPPGPGSPPPPSPAASTRRRPAASPESAQRPLAMCAPRGLLLVAILVLLNHLDHLSLARNLPTATPGPGMFQCLNHSQNLLRTVSNTLQKNESCLASREISFITNGSCLTPGKASSMMTLCLSSIYEDLKMYQVEFKAMNAKLLIDPQRQIFLDENMLTAIDKLMQALNFNSETVPQKPSLEGLDFYKTKVKLCILLHAFRIRAVTINRMMGYLNSS</sequence>
<comment type="subunit">
    <text evidence="11">Heterodimer with IL12B; disulfide-linked. The heterodimer is known as interleukin IL-12.</text>
</comment>
<dbReference type="SUPFAM" id="SSF47266">
    <property type="entry name" value="4-helical cytokines"/>
    <property type="match status" value="1"/>
</dbReference>
<reference evidence="13 14" key="1">
    <citation type="journal article" date="2009" name="Science">
        <title>Genome sequence, comparative analysis, and population genetics of the domestic horse.</title>
        <authorList>
            <consortium name="Broad Institute Genome Sequencing Platform"/>
            <consortium name="Broad Institute Whole Genome Assembly Team"/>
            <person name="Wade C.M."/>
            <person name="Giulotto E."/>
            <person name="Sigurdsson S."/>
            <person name="Zoli M."/>
            <person name="Gnerre S."/>
            <person name="Imsland F."/>
            <person name="Lear T.L."/>
            <person name="Adelson D.L."/>
            <person name="Bailey E."/>
            <person name="Bellone R.R."/>
            <person name="Bloecker H."/>
            <person name="Distl O."/>
            <person name="Edgar R.C."/>
            <person name="Garber M."/>
            <person name="Leeb T."/>
            <person name="Mauceli E."/>
            <person name="MacLeod J.N."/>
            <person name="Penedo M.C.T."/>
            <person name="Raison J.M."/>
            <person name="Sharpe T."/>
            <person name="Vogel J."/>
            <person name="Andersson L."/>
            <person name="Antczak D.F."/>
            <person name="Biagi T."/>
            <person name="Binns M.M."/>
            <person name="Chowdhary B.P."/>
            <person name="Coleman S.J."/>
            <person name="Della Valle G."/>
            <person name="Fryc S."/>
            <person name="Guerin G."/>
            <person name="Hasegawa T."/>
            <person name="Hill E.W."/>
            <person name="Jurka J."/>
            <person name="Kiialainen A."/>
            <person name="Lindgren G."/>
            <person name="Liu J."/>
            <person name="Magnani E."/>
            <person name="Mickelson J.R."/>
            <person name="Murray J."/>
            <person name="Nergadze S.G."/>
            <person name="Onofrio R."/>
            <person name="Pedroni S."/>
            <person name="Piras M.F."/>
            <person name="Raudsepp T."/>
            <person name="Rocchi M."/>
            <person name="Roeed K.H."/>
            <person name="Ryder O.A."/>
            <person name="Searle S."/>
            <person name="Skow L."/>
            <person name="Swinburne J.E."/>
            <person name="Syvaenen A.C."/>
            <person name="Tozaki T."/>
            <person name="Valberg S.J."/>
            <person name="Vaudin M."/>
            <person name="White J.R."/>
            <person name="Zody M.C."/>
            <person name="Lander E.S."/>
            <person name="Lindblad-Toh K."/>
        </authorList>
    </citation>
    <scope>NUCLEOTIDE SEQUENCE [LARGE SCALE GENOMIC DNA]</scope>
    <source>
        <strain evidence="13 14">Thoroughbred</strain>
    </source>
</reference>
<dbReference type="GO" id="GO:0005615">
    <property type="term" value="C:extracellular space"/>
    <property type="evidence" value="ECO:0007669"/>
    <property type="project" value="UniProtKB-KW"/>
</dbReference>
<dbReference type="GO" id="GO:0005125">
    <property type="term" value="F:cytokine activity"/>
    <property type="evidence" value="ECO:0007669"/>
    <property type="project" value="UniProtKB-KW"/>
</dbReference>
<dbReference type="Bgee" id="ENSECAG00000024671">
    <property type="expression patterns" value="Expressed in bone marrow and 17 other cell types or tissues"/>
</dbReference>
<dbReference type="Gene3D" id="1.20.1250.10">
    <property type="match status" value="1"/>
</dbReference>
<evidence type="ECO:0000256" key="12">
    <source>
        <dbReference type="SAM" id="MobiDB-lite"/>
    </source>
</evidence>
<evidence type="ECO:0000256" key="9">
    <source>
        <dbReference type="ARBA" id="ARBA00023180"/>
    </source>
</evidence>
<comment type="function">
    <text evidence="11">Heterodimerizes with IL12B to form the IL-12 cytokine or with EBI3/IL27B to form the IL-35 cytokine. IL-12 is primarily produced by professional antigen-presenting cells (APCs) such as B-cells and dendritic cells (DCs) as well as macrophages and granulocytes and regulates T-cell and natural killer-cell responses, induces the production of interferon-gamma (IFN-gamma), favors the differentiation of T-helper 1 (Th1) cells and is an important link between innate resistance and adaptive immunity. Mechanistically, exerts its biological effects through a receptor composed of IL12R1 and IL12R2 subunits. Binding to the receptor results in the rapid tyrosine phosphorylation of a number of cellular substrates including the JAK family kinases TYK2 and JAK2. In turn, recruited STAT4 gets phosphorylated and translocates to the nucleus where it regulates cytokine/growth factor responsive genes. As part of IL-35, plays essential roles in maintaining the immune homeostasis of the liver microenvironment and functions also as an immune-suppressive cytokine. Mediates biological events through unconventional receptors composed of IL12RB2 and gp130/IL6ST heterodimers or homodimers. Signaling requires the transcription factors STAT1 and STAT4, which form a unique heterodimer that binds to distinct DNA sites.</text>
</comment>
<dbReference type="Proteomes" id="UP000002281">
    <property type="component" value="Chromosome 19"/>
</dbReference>
<proteinExistence type="inferred from homology"/>
<dbReference type="AlphaFoldDB" id="A0A5F5PGJ8"/>
<dbReference type="InterPro" id="IPR004281">
    <property type="entry name" value="IL-12_alpha"/>
</dbReference>
<feature type="compositionally biased region" description="Pro residues" evidence="12">
    <location>
        <begin position="1"/>
        <end position="14"/>
    </location>
</feature>
<comment type="similarity">
    <text evidence="2 11">Belongs to the IL-6 superfamily.</text>
</comment>
<evidence type="ECO:0000256" key="6">
    <source>
        <dbReference type="ARBA" id="ARBA00022729"/>
    </source>
</evidence>
<evidence type="ECO:0000256" key="3">
    <source>
        <dbReference type="ARBA" id="ARBA00014463"/>
    </source>
</evidence>
<dbReference type="VGNC" id="VGNC:50844">
    <property type="gene designation" value="IL12A"/>
</dbReference>
<comment type="subunit">
    <text evidence="10">Heterodimer with IL12B; disulfide-linked. This heterodimer is known as interleukin IL-12. Heterodimer with EBI3/IL27B; not disulfide-linked. This heterodimer is known as interleukin IL-35. Interacts with NBR1; this interaction promotes IL-12 secretion.</text>
</comment>
<keyword evidence="4 11" id="KW-0202">Cytokine</keyword>
<evidence type="ECO:0000313" key="13">
    <source>
        <dbReference type="Ensembl" id="ENSECAP00000046994.1"/>
    </source>
</evidence>
<protein>
    <recommendedName>
        <fullName evidence="3 11">Interleukin-12 subunit alpha</fullName>
        <shortName evidence="11">IL-12A</shortName>
    </recommendedName>
</protein>
<evidence type="ECO:0000313" key="15">
    <source>
        <dbReference type="VGNC" id="VGNC:50844"/>
    </source>
</evidence>